<dbReference type="InterPro" id="IPR036300">
    <property type="entry name" value="MIR_dom_sf"/>
</dbReference>
<dbReference type="GO" id="GO:0005789">
    <property type="term" value="C:endoplasmic reticulum membrane"/>
    <property type="evidence" value="ECO:0007669"/>
    <property type="project" value="UniProtKB-SubCell"/>
</dbReference>
<feature type="transmembrane region" description="Helical" evidence="14">
    <location>
        <begin position="2605"/>
        <end position="2627"/>
    </location>
</feature>
<organism evidence="16 17">
    <name type="scientific">Thraustotheca clavata</name>
    <dbReference type="NCBI Taxonomy" id="74557"/>
    <lineage>
        <taxon>Eukaryota</taxon>
        <taxon>Sar</taxon>
        <taxon>Stramenopiles</taxon>
        <taxon>Oomycota</taxon>
        <taxon>Saprolegniomycetes</taxon>
        <taxon>Saprolegniales</taxon>
        <taxon>Achlyaceae</taxon>
        <taxon>Thraustotheca</taxon>
    </lineage>
</organism>
<keyword evidence="4 14" id="KW-0812">Transmembrane</keyword>
<dbReference type="InterPro" id="IPR016093">
    <property type="entry name" value="MIR_motif"/>
</dbReference>
<keyword evidence="9 14" id="KW-0472">Membrane</keyword>
<dbReference type="PROSITE" id="PS50919">
    <property type="entry name" value="MIR"/>
    <property type="match status" value="2"/>
</dbReference>
<dbReference type="GO" id="GO:0005220">
    <property type="term" value="F:inositol 1,4,5-trisphosphate-gated calcium channel activity"/>
    <property type="evidence" value="ECO:0007669"/>
    <property type="project" value="InterPro"/>
</dbReference>
<keyword evidence="5" id="KW-0677">Repeat</keyword>
<keyword evidence="10 16" id="KW-0675">Receptor</keyword>
<feature type="transmembrane region" description="Helical" evidence="14">
    <location>
        <begin position="2690"/>
        <end position="2712"/>
    </location>
</feature>
<dbReference type="STRING" id="74557.A0A1V9ZAA8"/>
<evidence type="ECO:0000256" key="8">
    <source>
        <dbReference type="ARBA" id="ARBA00023065"/>
    </source>
</evidence>
<evidence type="ECO:0000256" key="7">
    <source>
        <dbReference type="ARBA" id="ARBA00022989"/>
    </source>
</evidence>
<dbReference type="OrthoDB" id="300855at2759"/>
<dbReference type="EMBL" id="JNBS01002164">
    <property type="protein sequence ID" value="OQR94800.1"/>
    <property type="molecule type" value="Genomic_DNA"/>
</dbReference>
<sequence length="2914" mass="334160">MQRFKSKRERRNLNVDATLTAQSPISPSNSLARPIEIYAPSPPPTPGANGLLSPRNLPATLDRLPVEYHTAKSSSPGFLLYGMVISCLSMDRGGLLATDGLITQQVRLESLLQSLKTTVDLVDQQLTDPGSQRDVQVVGCHTKDCLFEVVPKMAYEATTLFAKKSKDTNVTSTTSFFDAMSDLKFKSESEQRLNMNIYQKLHGTRVKYGQTIQLRHIKSGKYISAMPTRDKDNMDIVSSEGNASCHFVLLPRFKLRKAGEPVQLMDQVVLALINKSQKYMLRVSNRLAVDGTSPLIESSTAHSSQWRLVPYEHLEKEHLDGLKSGKCIRLLHLESNSWLSYQDTIQLQSEGTDHNDGRSPLLAPDTLWEVEKSCFLQGGLLHWTDSICLRHVMSGSYLQVDSALQVIARATPESFALRPTTLVNPRFPIGLKSAVLIQHLSTQSYIHIQSLMHHVGTSLEPQDEDAFKLVPVAHAELQDTLRLLAYRALFESFIAGFEVPMTQNKLHYVEHVLSELNTFTFHDTQTPDHVLWMRQTLLQRHQFVLLLRKMLQAPFTLYNGPFTIEYVCSFDDQANEPNPVGSPIYRRKVSTARIDTNLPIEFQWNEETMKTLHRVLCGINILLFRIFYSSKTTDTSACRYAMPILLKLLGHGLKASVPLSYLIQEKFHLSESFASYSSIIRNFLDLIKSQGKAIRYLQFLVVLCSANGHAVPKVQEKICELIFNPSHGYTDSVLVQTRPTADGLQVLVDSDEWIPLGQFYDDFYDMQLRPTLVPYFYGLLQLYCALCMDRNYTCIRWLTASFPRTSLLACVKDSQLSRSIRAVLLNLLVVLHLDCEPQTPIASPNYTRIWREVLQTKDYLPVASEQLYSPDDWIFFDMLQHLIMNYFHKLQGVLIITESPQNDLTLAVVRLCKKMVEFGLFRTIDQLSGLVTELVKLLDPRSDYWYPPKSKSHQSLKEMTEKTAPIVVTPTFFHRSSESTRFDLKAQNAIIQQAESDNTTLDEVFRRESIERQFSKDKKQKLKDDDVHRVRRRSANLPRLMGGSSRVKEPQVKMKFKMNEFNHVIMEIKDNICAILLHIDTLRLDSQISTVLMTLASEPPSKKNAPRWRRHHKLPMDSISPLSRAMFETSNLDCRLSLSVLAHRPIDTILLQTLMYEHPPLVSKALELLMQQFNQHDQLFKALSNVLLLVNEATVDIYGELKEDVQKLRRIAETTEVWMNLVSNEDFEVANSVVQVLTSFTSLLPTHTEHRKVTNLTTPIRISSILDWRTRRNSATASIDNQLPLHVVRVCQESDKKGETTQVEVRRLLRNLDAMQTVLGLLRDGHHFFRRHFPSILGDSHRLHSPQSGNEKQIQCLRQVFVTCMQFLNAFAINNIMNQSLLAEHVSIILDFIEELDEAQMLLKTIYTSNLALCKCMPVKVLLYFLELWNSEMKSCGLPKPRYIHALDAFVLCENQPITENQHFVLLELFKPEDIALYCHYFYSDHDAFYQLVLDCKSTMEQLPLVIYHIDLLHLLASCAMGNEGSHHDLCASLLSYNATVSILERCVPLCVGPLHEHQWLNDLLMALIRFLYIVHLSAETRQPELESQLLPILSSLVIEYTFAHICNLQQIDAISTSPPQPHVVYDGGRMWVDVLAKSYINLLGTHPKCDYYCTMLLTWIVPALYLCLQDTSQISVGVHQALYVLLNTSITASTFTPLTEVEQGALLAVVRMFDKLVSVTKDPTALEVLTCEVSIRPKRPFLGSNRVLRLVILGESNACDTLAALYDQLLHPDLASSPSRASFRRPSKDYKALHLNSSKSSPTNLVVLKPSEPLKASPTQPKYIDKSPLWVRICKYWRSLLPKQQQANQTKYQHAEVHDGTVLDAFLTFVREDPRTNITMVAELNAMMQRILHLEQVLKEEADTYNDIPKTPLTFDDVVLKLIEHFKLLKHAKYFKMSVILLEVFCQMIKSLESHKRHSMQQKLDQLGLTVLVVNIISTTGDTTVLDRCIELGIALLDGMNAKVQEHFYAIWSETKSIKFFERIKHRMDRAAEEIKSESSHFPQDELPRHHSMILRLKQESKHPNGMEKQYSSIINIFRFLQLLCEGHFLSAQRYLISQSSVSINLVEATTSFLLDIHSSLNSSTILLFKQLFDTITEFCQGPCLEAQECVANYKFFSMVNELMVVAPCEDDFALKNIRLLKASIFITLLSLIEGRTDSIIHDRLVTELNFDTIKDNLVDVYRYFESTYKGVYDGHTLCSCDHFLSMGFNIHILIQHLMEHQPQLASTLLPKQSTYHQLQVERSFTLLRYEAFTRWLKQSQTQELIASSFDQKELAYTQAYTFFDSKCGRVEIVWNLNNAPHLMQVYFPIHPICFCITERSKHRLKTTIDFDPSTKLTTFFAQTSTLLHEMEYQSQLQQSYLLSLMTSQTHHLQVLSFTLALVINVINLFSIRADTAFTEPYFGWDYESSDGIPMLIIFLGTCQIILCTLVFVLYAIHTAPLLITEGWHAEKRKIRNALNGTTQLNDFDTTESLQDVEDLIRLLGDRDEFVILSGKDKLRNAILSIRFLLIDPLLVYYTLLILISVLGTYYHPLYFSFHVLDIINRSQELKNVLRAIVIPGKSLLLIFALYLLLVYIFATIGFYYFRPDYTTDAASNPNATYRCKSLFLCFLSSFDQAFKANGGLGGFLAPRSLGNDPLATGRYLFDNLYNIILMIILLNITFGIIIDTFATIRTSHKERIEELRDRCFICSIDGYTFDRLTKRGFEYHTHFEHNMWHYLYLFVHINKKDYTEYNGVELYLAMKMAKNDVSFFPNHRAMALEKLPANFTDHEEVAIESKKSIVAPLAVNEIKRNNSDRKLLESPTKAEPTRLEKQMEMLFEQQTVMREKQRAMEDLQRQMLSTQQTILQLLQSNEPNISPVKTHRKSEHFFPE</sequence>
<dbReference type="Pfam" id="PF01365">
    <property type="entry name" value="RYDR_ITPR"/>
    <property type="match status" value="2"/>
</dbReference>
<dbReference type="InterPro" id="IPR000699">
    <property type="entry name" value="RIH_dom"/>
</dbReference>
<evidence type="ECO:0000256" key="9">
    <source>
        <dbReference type="ARBA" id="ARBA00023136"/>
    </source>
</evidence>
<evidence type="ECO:0000256" key="4">
    <source>
        <dbReference type="ARBA" id="ARBA00022692"/>
    </source>
</evidence>
<dbReference type="InterPro" id="IPR005821">
    <property type="entry name" value="Ion_trans_dom"/>
</dbReference>
<proteinExistence type="inferred from homology"/>
<evidence type="ECO:0000256" key="13">
    <source>
        <dbReference type="SAM" id="Coils"/>
    </source>
</evidence>
<keyword evidence="13" id="KW-0175">Coiled coil</keyword>
<evidence type="ECO:0000256" key="5">
    <source>
        <dbReference type="ARBA" id="ARBA00022737"/>
    </source>
</evidence>
<comment type="caution">
    <text evidence="16">The sequence shown here is derived from an EMBL/GenBank/DDBJ whole genome shotgun (WGS) entry which is preliminary data.</text>
</comment>
<dbReference type="SUPFAM" id="SSF100909">
    <property type="entry name" value="IP3 receptor type 1 binding core, domain 2"/>
    <property type="match status" value="1"/>
</dbReference>
<dbReference type="PRINTS" id="PR00779">
    <property type="entry name" value="INSP3RECEPTR"/>
</dbReference>
<dbReference type="PANTHER" id="PTHR13715:SF99">
    <property type="entry name" value="INOSITOL 1,4,5-TRISPHOSPHATE RECEPTOR-LIKE PROTEIN A"/>
    <property type="match status" value="1"/>
</dbReference>
<keyword evidence="3" id="KW-0813">Transport</keyword>
<evidence type="ECO:0000313" key="17">
    <source>
        <dbReference type="Proteomes" id="UP000243217"/>
    </source>
</evidence>
<dbReference type="Pfam" id="PF00520">
    <property type="entry name" value="Ion_trans"/>
    <property type="match status" value="1"/>
</dbReference>
<evidence type="ECO:0000256" key="12">
    <source>
        <dbReference type="ARBA" id="ARBA00023303"/>
    </source>
</evidence>
<keyword evidence="8" id="KW-0406">Ion transport</keyword>
<evidence type="ECO:0000256" key="10">
    <source>
        <dbReference type="ARBA" id="ARBA00023170"/>
    </source>
</evidence>
<dbReference type="Pfam" id="PF08454">
    <property type="entry name" value="RIH_assoc"/>
    <property type="match status" value="1"/>
</dbReference>
<name>A0A1V9ZAA8_9STRA</name>
<dbReference type="Gene3D" id="2.80.10.50">
    <property type="match status" value="2"/>
</dbReference>
<keyword evidence="7 14" id="KW-1133">Transmembrane helix</keyword>
<feature type="coiled-coil region" evidence="13">
    <location>
        <begin position="2860"/>
        <end position="2894"/>
    </location>
</feature>
<evidence type="ECO:0000256" key="6">
    <source>
        <dbReference type="ARBA" id="ARBA00022824"/>
    </source>
</evidence>
<gene>
    <name evidence="16" type="ORF">THRCLA_08090</name>
</gene>
<evidence type="ECO:0000256" key="2">
    <source>
        <dbReference type="ARBA" id="ARBA00009453"/>
    </source>
</evidence>
<evidence type="ECO:0000259" key="15">
    <source>
        <dbReference type="PROSITE" id="PS50919"/>
    </source>
</evidence>
<evidence type="ECO:0000256" key="11">
    <source>
        <dbReference type="ARBA" id="ARBA00023286"/>
    </source>
</evidence>
<keyword evidence="6" id="KW-0256">Endoplasmic reticulum</keyword>
<dbReference type="InterPro" id="IPR015925">
    <property type="entry name" value="Ryanodine_IP3_receptor"/>
</dbReference>
<feature type="transmembrane region" description="Helical" evidence="14">
    <location>
        <begin position="2648"/>
        <end position="2670"/>
    </location>
</feature>
<protein>
    <submittedName>
        <fullName evidence="16">Ryanodine-inositol 1,4,5-triphosphate receptor Ca2 channel (RIR-CaC) family protein</fullName>
    </submittedName>
</protein>
<comment type="similarity">
    <text evidence="2">Belongs to the InsP3 receptor family.</text>
</comment>
<dbReference type="GO" id="GO:0070679">
    <property type="term" value="F:inositol 1,4,5 trisphosphate binding"/>
    <property type="evidence" value="ECO:0007669"/>
    <property type="project" value="InterPro"/>
</dbReference>
<dbReference type="InterPro" id="IPR014821">
    <property type="entry name" value="Ins145_P3_rcpt"/>
</dbReference>
<feature type="transmembrane region" description="Helical" evidence="14">
    <location>
        <begin position="2453"/>
        <end position="2478"/>
    </location>
</feature>
<dbReference type="InterPro" id="IPR013662">
    <property type="entry name" value="RIH_assoc-dom"/>
</dbReference>
<dbReference type="Gene3D" id="1.10.287.70">
    <property type="match status" value="1"/>
</dbReference>
<accession>A0A1V9ZAA8</accession>
<feature type="transmembrane region" description="Helical" evidence="14">
    <location>
        <begin position="2549"/>
        <end position="2572"/>
    </location>
</feature>
<feature type="domain" description="MIR" evidence="15">
    <location>
        <begin position="319"/>
        <end position="373"/>
    </location>
</feature>
<evidence type="ECO:0000256" key="3">
    <source>
        <dbReference type="ARBA" id="ARBA00022448"/>
    </source>
</evidence>
<dbReference type="Proteomes" id="UP000243217">
    <property type="component" value="Unassembled WGS sequence"/>
</dbReference>
<keyword evidence="11" id="KW-1071">Ligand-gated ion channel</keyword>
<feature type="domain" description="MIR" evidence="15">
    <location>
        <begin position="203"/>
        <end position="252"/>
    </location>
</feature>
<dbReference type="SUPFAM" id="SSF82109">
    <property type="entry name" value="MIR domain"/>
    <property type="match status" value="2"/>
</dbReference>
<dbReference type="Pfam" id="PF08709">
    <property type="entry name" value="Ins145_P3_rec"/>
    <property type="match status" value="1"/>
</dbReference>
<dbReference type="InterPro" id="IPR035910">
    <property type="entry name" value="RyR/IP3R_RIH_dom_sf"/>
</dbReference>
<dbReference type="InterPro" id="IPR000493">
    <property type="entry name" value="InsP3_rcpt"/>
</dbReference>
<reference evidence="16 17" key="1">
    <citation type="journal article" date="2014" name="Genome Biol. Evol.">
        <title>The secreted proteins of Achlya hypogyna and Thraustotheca clavata identify the ancestral oomycete secretome and reveal gene acquisitions by horizontal gene transfer.</title>
        <authorList>
            <person name="Misner I."/>
            <person name="Blouin N."/>
            <person name="Leonard G."/>
            <person name="Richards T.A."/>
            <person name="Lane C.E."/>
        </authorList>
    </citation>
    <scope>NUCLEOTIDE SEQUENCE [LARGE SCALE GENOMIC DNA]</scope>
    <source>
        <strain evidence="16 17">ATCC 34112</strain>
    </source>
</reference>
<comment type="subcellular location">
    <subcellularLocation>
        <location evidence="1">Endoplasmic reticulum membrane</location>
        <topology evidence="1">Multi-pass membrane protein</topology>
    </subcellularLocation>
</comment>
<dbReference type="PANTHER" id="PTHR13715">
    <property type="entry name" value="RYANODINE RECEPTOR AND IP3 RECEPTOR"/>
    <property type="match status" value="1"/>
</dbReference>
<keyword evidence="12" id="KW-0407">Ion channel</keyword>
<evidence type="ECO:0000313" key="16">
    <source>
        <dbReference type="EMBL" id="OQR94800.1"/>
    </source>
</evidence>
<keyword evidence="17" id="KW-1185">Reference proteome</keyword>
<evidence type="ECO:0000256" key="14">
    <source>
        <dbReference type="SAM" id="Phobius"/>
    </source>
</evidence>
<evidence type="ECO:0000256" key="1">
    <source>
        <dbReference type="ARBA" id="ARBA00004477"/>
    </source>
</evidence>